<dbReference type="InterPro" id="IPR031939">
    <property type="entry name" value="Adhesin_E-like"/>
</dbReference>
<keyword evidence="1" id="KW-0732">Signal</keyword>
<evidence type="ECO:0000313" key="3">
    <source>
        <dbReference type="EMBL" id="RKP58891.1"/>
    </source>
</evidence>
<feature type="signal peptide" evidence="1">
    <location>
        <begin position="1"/>
        <end position="22"/>
    </location>
</feature>
<name>A0A494Y866_9BURK</name>
<dbReference type="Proteomes" id="UP000270342">
    <property type="component" value="Unassembled WGS sequence"/>
</dbReference>
<evidence type="ECO:0000259" key="2">
    <source>
        <dbReference type="Pfam" id="PF16747"/>
    </source>
</evidence>
<dbReference type="AlphaFoldDB" id="A0A494Y866"/>
<proteinExistence type="predicted"/>
<keyword evidence="4" id="KW-1185">Reference proteome</keyword>
<dbReference type="Pfam" id="PF16747">
    <property type="entry name" value="Adhesin_E"/>
    <property type="match status" value="1"/>
</dbReference>
<dbReference type="EMBL" id="RBZU01000001">
    <property type="protein sequence ID" value="RKP58891.1"/>
    <property type="molecule type" value="Genomic_DNA"/>
</dbReference>
<comment type="caution">
    <text evidence="3">The sequence shown here is derived from an EMBL/GenBank/DDBJ whole genome shotgun (WGS) entry which is preliminary data.</text>
</comment>
<feature type="domain" description="Surface-adhesin protein E-like" evidence="2">
    <location>
        <begin position="25"/>
        <end position="130"/>
    </location>
</feature>
<accession>A0A494Y866</accession>
<feature type="chain" id="PRO_5019711048" description="Surface-adhesin protein E-like domain-containing protein" evidence="1">
    <location>
        <begin position="23"/>
        <end position="130"/>
    </location>
</feature>
<reference evidence="3 4" key="1">
    <citation type="submission" date="2018-10" db="EMBL/GenBank/DDBJ databases">
        <title>Robbsia sp. DHC34, isolated from soil.</title>
        <authorList>
            <person name="Gao Z.-H."/>
            <person name="Qiu L.-H."/>
        </authorList>
    </citation>
    <scope>NUCLEOTIDE SEQUENCE [LARGE SCALE GENOMIC DNA]</scope>
    <source>
        <strain evidence="3 4">DHC34</strain>
    </source>
</reference>
<evidence type="ECO:0000256" key="1">
    <source>
        <dbReference type="SAM" id="SignalP"/>
    </source>
</evidence>
<sequence>MRVFWKCVIPMVLVGVAGVAHATKWVRLSAAPDLSFSVDTDSVMKDEDGYINYLTLTTWKDPANPPGATAPVASAVTRYKMDCSRRQSMAIDAHYVGADGSPAGVHSFPPNAWTPVAPGTVVDAIYSKIC</sequence>
<dbReference type="RefSeq" id="WP_147432206.1">
    <property type="nucleotide sequence ID" value="NZ_RBZU01000001.1"/>
</dbReference>
<gene>
    <name evidence="3" type="ORF">D7S86_02915</name>
</gene>
<organism evidence="3 4">
    <name type="scientific">Pararobbsia silviterrae</name>
    <dbReference type="NCBI Taxonomy" id="1792498"/>
    <lineage>
        <taxon>Bacteria</taxon>
        <taxon>Pseudomonadati</taxon>
        <taxon>Pseudomonadota</taxon>
        <taxon>Betaproteobacteria</taxon>
        <taxon>Burkholderiales</taxon>
        <taxon>Burkholderiaceae</taxon>
        <taxon>Pararobbsia</taxon>
    </lineage>
</organism>
<evidence type="ECO:0000313" key="4">
    <source>
        <dbReference type="Proteomes" id="UP000270342"/>
    </source>
</evidence>
<dbReference type="OrthoDB" id="9096246at2"/>
<protein>
    <recommendedName>
        <fullName evidence="2">Surface-adhesin protein E-like domain-containing protein</fullName>
    </recommendedName>
</protein>